<dbReference type="HOGENOM" id="CLU_162083_0_0_9"/>
<reference evidence="1 2" key="1">
    <citation type="submission" date="2011-08" db="EMBL/GenBank/DDBJ databases">
        <title>The Genome Sequence of Oribacterium sp. ACB7.</title>
        <authorList>
            <consortium name="The Broad Institute Genome Sequencing Platform"/>
            <person name="Earl A."/>
            <person name="Ward D."/>
            <person name="Feldgarden M."/>
            <person name="Gevers D."/>
            <person name="Sizova M."/>
            <person name="Hazen A."/>
            <person name="Epstein S."/>
            <person name="Young S.K."/>
            <person name="Zeng Q."/>
            <person name="Gargeya S."/>
            <person name="Fitzgerald M."/>
            <person name="Haas B."/>
            <person name="Abouelleil A."/>
            <person name="Alvarado L."/>
            <person name="Arachchi H.M."/>
            <person name="Berlin A."/>
            <person name="Brown A."/>
            <person name="Chapman S.B."/>
            <person name="Chen Z."/>
            <person name="Dunbar C."/>
            <person name="Freedman E."/>
            <person name="Gearin G."/>
            <person name="Gellesch M."/>
            <person name="Goldberg J."/>
            <person name="Griggs A."/>
            <person name="Gujja S."/>
            <person name="Heiman D."/>
            <person name="Howarth C."/>
            <person name="Larson L."/>
            <person name="Lui A."/>
            <person name="MacDonald P.J.P."/>
            <person name="Montmayeur A."/>
            <person name="Murphy C."/>
            <person name="Neiman D."/>
            <person name="Pearson M."/>
            <person name="Priest M."/>
            <person name="Roberts A."/>
            <person name="Saif S."/>
            <person name="Shea T."/>
            <person name="Shenoy N."/>
            <person name="Sisk P."/>
            <person name="Stolte C."/>
            <person name="Sykes S."/>
            <person name="Wortman J."/>
            <person name="Nusbaum C."/>
            <person name="Birren B."/>
        </authorList>
    </citation>
    <scope>NUCLEOTIDE SEQUENCE [LARGE SCALE GENOMIC DNA]</scope>
    <source>
        <strain evidence="1 2">ACB7</strain>
    </source>
</reference>
<proteinExistence type="predicted"/>
<organism evidence="1 2">
    <name type="scientific">Oribacterium asaccharolyticum ACB7</name>
    <dbReference type="NCBI Taxonomy" id="796944"/>
    <lineage>
        <taxon>Bacteria</taxon>
        <taxon>Bacillati</taxon>
        <taxon>Bacillota</taxon>
        <taxon>Clostridia</taxon>
        <taxon>Lachnospirales</taxon>
        <taxon>Lachnospiraceae</taxon>
        <taxon>Oribacterium</taxon>
    </lineage>
</organism>
<dbReference type="InterPro" id="IPR025427">
    <property type="entry name" value="DUF4160"/>
</dbReference>
<evidence type="ECO:0000313" key="2">
    <source>
        <dbReference type="Proteomes" id="UP000003527"/>
    </source>
</evidence>
<accession>G9WX00</accession>
<dbReference type="AlphaFoldDB" id="G9WX00"/>
<keyword evidence="2" id="KW-1185">Reference proteome</keyword>
<dbReference type="Proteomes" id="UP000003527">
    <property type="component" value="Unassembled WGS sequence"/>
</dbReference>
<protein>
    <recommendedName>
        <fullName evidence="3">DUF4160 domain-containing protein</fullName>
    </recommendedName>
</protein>
<gene>
    <name evidence="1" type="ORF">HMPREF9624_01374</name>
</gene>
<dbReference type="EMBL" id="AFZD01000021">
    <property type="protein sequence ID" value="EHL09333.1"/>
    <property type="molecule type" value="Genomic_DNA"/>
</dbReference>
<evidence type="ECO:0000313" key="1">
    <source>
        <dbReference type="EMBL" id="EHL09333.1"/>
    </source>
</evidence>
<evidence type="ECO:0008006" key="3">
    <source>
        <dbReference type="Google" id="ProtNLM"/>
    </source>
</evidence>
<name>G9WX00_9FIRM</name>
<dbReference type="RefSeq" id="WP_009537152.1">
    <property type="nucleotide sequence ID" value="NZ_JH414505.1"/>
</dbReference>
<sequence length="86" mass="9965">MPTISMFYGIIIRMYNNGEHNPPHFHASYQGYYATFTLDGDLIEGEIPKKQIKLISAWAEIHKDELLANWDLAISEQPLYKIDPLK</sequence>
<comment type="caution">
    <text evidence="1">The sequence shown here is derived from an EMBL/GenBank/DDBJ whole genome shotgun (WGS) entry which is preliminary data.</text>
</comment>
<dbReference type="Pfam" id="PF13711">
    <property type="entry name" value="DUF4160"/>
    <property type="match status" value="1"/>
</dbReference>